<keyword evidence="3" id="KW-1185">Reference proteome</keyword>
<sequence>MGRPADDFGPAWLGGYAQIEADIARMEEFAAKLRAEVVDNYVPHLTYVTDDMAVDLPEPPESFDELTSFLQTHRASQFNTADLVYFYQEATWGLATAAAEVSTLYGEADAFAVAKASDVEAALDRTAAAAPPAEAPPSPPPPAAPPPAATPPPSGPPPPATPLPAAGS</sequence>
<gene>
    <name evidence="2" type="ORF">Pflav_063560</name>
</gene>
<organism evidence="2 3">
    <name type="scientific">Phytohabitans flavus</name>
    <dbReference type="NCBI Taxonomy" id="1076124"/>
    <lineage>
        <taxon>Bacteria</taxon>
        <taxon>Bacillati</taxon>
        <taxon>Actinomycetota</taxon>
        <taxon>Actinomycetes</taxon>
        <taxon>Micromonosporales</taxon>
        <taxon>Micromonosporaceae</taxon>
    </lineage>
</organism>
<evidence type="ECO:0000313" key="3">
    <source>
        <dbReference type="Proteomes" id="UP000502508"/>
    </source>
</evidence>
<proteinExistence type="predicted"/>
<protein>
    <submittedName>
        <fullName evidence="2">Uncharacterized protein</fullName>
    </submittedName>
</protein>
<feature type="region of interest" description="Disordered" evidence="1">
    <location>
        <begin position="124"/>
        <end position="168"/>
    </location>
</feature>
<reference evidence="2 3" key="1">
    <citation type="submission" date="2020-03" db="EMBL/GenBank/DDBJ databases">
        <title>Whole genome shotgun sequence of Phytohabitans flavus NBRC 107702.</title>
        <authorList>
            <person name="Komaki H."/>
            <person name="Tamura T."/>
        </authorList>
    </citation>
    <scope>NUCLEOTIDE SEQUENCE [LARGE SCALE GENOMIC DNA]</scope>
    <source>
        <strain evidence="2 3">NBRC 107702</strain>
    </source>
</reference>
<accession>A0A6F8Y1G4</accession>
<feature type="compositionally biased region" description="Pro residues" evidence="1">
    <location>
        <begin position="133"/>
        <end position="162"/>
    </location>
</feature>
<dbReference type="Proteomes" id="UP000502508">
    <property type="component" value="Chromosome"/>
</dbReference>
<dbReference type="RefSeq" id="WP_173032654.1">
    <property type="nucleotide sequence ID" value="NZ_AP022870.1"/>
</dbReference>
<reference evidence="2 3" key="2">
    <citation type="submission" date="2020-03" db="EMBL/GenBank/DDBJ databases">
        <authorList>
            <person name="Ichikawa N."/>
            <person name="Kimura A."/>
            <person name="Kitahashi Y."/>
            <person name="Uohara A."/>
        </authorList>
    </citation>
    <scope>NUCLEOTIDE SEQUENCE [LARGE SCALE GENOMIC DNA]</scope>
    <source>
        <strain evidence="2 3">NBRC 107702</strain>
    </source>
</reference>
<dbReference type="AlphaFoldDB" id="A0A6F8Y1G4"/>
<dbReference type="KEGG" id="pfla:Pflav_063560"/>
<evidence type="ECO:0000256" key="1">
    <source>
        <dbReference type="SAM" id="MobiDB-lite"/>
    </source>
</evidence>
<evidence type="ECO:0000313" key="2">
    <source>
        <dbReference type="EMBL" id="BCB79946.1"/>
    </source>
</evidence>
<name>A0A6F8Y1G4_9ACTN</name>
<dbReference type="EMBL" id="AP022870">
    <property type="protein sequence ID" value="BCB79946.1"/>
    <property type="molecule type" value="Genomic_DNA"/>
</dbReference>